<accession>A0A099JPH4</accession>
<reference evidence="4 6" key="2">
    <citation type="submission" date="2020-08" db="EMBL/GenBank/DDBJ databases">
        <title>Sequencing the genomes of 1000 actinobacteria strains.</title>
        <authorList>
            <person name="Klenk H.-P."/>
        </authorList>
    </citation>
    <scope>NUCLEOTIDE SEQUENCE [LARGE SCALE GENOMIC DNA]</scope>
    <source>
        <strain evidence="4 6">DSM 21065</strain>
    </source>
</reference>
<dbReference type="eggNOG" id="COG1413">
    <property type="taxonomic scope" value="Bacteria"/>
</dbReference>
<dbReference type="SUPFAM" id="SSF53756">
    <property type="entry name" value="UDP-Glycosyltransferase/glycogen phosphorylase"/>
    <property type="match status" value="1"/>
</dbReference>
<dbReference type="EMBL" id="JACHBQ010000001">
    <property type="protein sequence ID" value="MBB5640776.1"/>
    <property type="molecule type" value="Genomic_DNA"/>
</dbReference>
<evidence type="ECO:0000256" key="1">
    <source>
        <dbReference type="ARBA" id="ARBA00022676"/>
    </source>
</evidence>
<protein>
    <submittedName>
        <fullName evidence="4">Glycosyltransferase involved in cell wall biosynthesis</fullName>
    </submittedName>
    <submittedName>
        <fullName evidence="3">Sucrose synthase (Sucrose-UDP glucosyltransferase)</fullName>
    </submittedName>
</protein>
<dbReference type="AlphaFoldDB" id="A0A099JPH4"/>
<dbReference type="STRING" id="1001240.GY21_05050"/>
<dbReference type="InterPro" id="IPR011989">
    <property type="entry name" value="ARM-like"/>
</dbReference>
<dbReference type="Gene3D" id="1.25.10.10">
    <property type="entry name" value="Leucine-rich Repeat Variant"/>
    <property type="match status" value="1"/>
</dbReference>
<gene>
    <name evidence="4" type="ORF">BJ997_001324</name>
    <name evidence="3" type="ORF">GY21_05050</name>
</gene>
<dbReference type="PANTHER" id="PTHR12526">
    <property type="entry name" value="GLYCOSYLTRANSFERASE"/>
    <property type="match status" value="1"/>
</dbReference>
<dbReference type="RefSeq" id="WP_035835577.1">
    <property type="nucleotide sequence ID" value="NZ_JACHBQ010000001.1"/>
</dbReference>
<comment type="caution">
    <text evidence="3">The sequence shown here is derived from an EMBL/GenBank/DDBJ whole genome shotgun (WGS) entry which is preliminary data.</text>
</comment>
<evidence type="ECO:0000313" key="5">
    <source>
        <dbReference type="Proteomes" id="UP000029864"/>
    </source>
</evidence>
<evidence type="ECO:0000256" key="2">
    <source>
        <dbReference type="ARBA" id="ARBA00022679"/>
    </source>
</evidence>
<dbReference type="GO" id="GO:0016757">
    <property type="term" value="F:glycosyltransferase activity"/>
    <property type="evidence" value="ECO:0007669"/>
    <property type="project" value="UniProtKB-KW"/>
</dbReference>
<dbReference type="SUPFAM" id="SSF48371">
    <property type="entry name" value="ARM repeat"/>
    <property type="match status" value="1"/>
</dbReference>
<sequence>MGPHTALDVMRESGSILAGIRCADDLTVASSRDAGSRAVRLLAAAALDGSDQLTAIAAVHALARIFDDSADDVLVPLLAHESGFLREHAAWAFGVRLPRLDALAGLVSMVIGGGFSGMIAQRTLEQWSASAADSVALAVEGALLGVREADARARLVETLGLVPGRIPERLLRSVAVDDTEPPEARAAAVAGLGDRVANDTNIRLVTDLSFGTDELADVARLALFDLTSASYSRPPWSHGTTIAQLFLHADIDGELSRVGSGDNGGIATLLVRLGDALVAGHRAGGADFNSRSDLNATDQVERVLTLSRGTHGTALSCLSAVSSTLSGHAFAAVPFLGGVVPAADAWPRRIAAQRGIRRVLRAAGGVDAIHLRMADVGSLAAATVAREMDIPIVFTVAPDPHAVIDSLERSGSLTRSNFGTVDEAEHFWFRARLVQRLAADAAHTVFFPRPDLERDMRELVGIDITAHPERHTVVAEGIDLAVIEKSLAEALEPRQGASPVPATGELDDLLRTLPEHRRGLPLLISVGRLHRVKGMATLVEAWAADPTLHQGSNLLIVGGDLEHPSPDELEQLRRMEAALPLAKASEHGLLLAGHRANDTVARWLVAARFGRDGLCAPHGAYVCASVKEEFGLALLEALATGLPVVAPNAGGPATYVENGVTGFLVDTGSPSALARGISSALDTAIGPFGLEYAERGRDMVAHNFTIQAMARSLTDVYRDVAEANETATWALNAS</sequence>
<dbReference type="Proteomes" id="UP000029864">
    <property type="component" value="Unassembled WGS sequence"/>
</dbReference>
<organism evidence="3 5">
    <name type="scientific">Cryobacterium roopkundense</name>
    <dbReference type="NCBI Taxonomy" id="1001240"/>
    <lineage>
        <taxon>Bacteria</taxon>
        <taxon>Bacillati</taxon>
        <taxon>Actinomycetota</taxon>
        <taxon>Actinomycetes</taxon>
        <taxon>Micrococcales</taxon>
        <taxon>Microbacteriaceae</taxon>
        <taxon>Cryobacterium</taxon>
    </lineage>
</organism>
<dbReference type="eggNOG" id="COG0438">
    <property type="taxonomic scope" value="Bacteria"/>
</dbReference>
<keyword evidence="2 3" id="KW-0808">Transferase</keyword>
<proteinExistence type="predicted"/>
<dbReference type="PANTHER" id="PTHR12526:SF510">
    <property type="entry name" value="D-INOSITOL 3-PHOSPHATE GLYCOSYLTRANSFERASE"/>
    <property type="match status" value="1"/>
</dbReference>
<reference evidence="3 5" key="1">
    <citation type="submission" date="2014-08" db="EMBL/GenBank/DDBJ databases">
        <authorList>
            <person name="Sisinthy S."/>
        </authorList>
    </citation>
    <scope>NUCLEOTIDE SEQUENCE [LARGE SCALE GENOMIC DNA]</scope>
    <source>
        <strain evidence="3 5">RuG17</strain>
    </source>
</reference>
<dbReference type="EMBL" id="JPXF01000013">
    <property type="protein sequence ID" value="KGJ79532.1"/>
    <property type="molecule type" value="Genomic_DNA"/>
</dbReference>
<keyword evidence="5" id="KW-1185">Reference proteome</keyword>
<dbReference type="Proteomes" id="UP000561726">
    <property type="component" value="Unassembled WGS sequence"/>
</dbReference>
<dbReference type="Gene3D" id="3.40.50.2000">
    <property type="entry name" value="Glycogen Phosphorylase B"/>
    <property type="match status" value="2"/>
</dbReference>
<name>A0A099JPH4_9MICO</name>
<evidence type="ECO:0000313" key="4">
    <source>
        <dbReference type="EMBL" id="MBB5640776.1"/>
    </source>
</evidence>
<dbReference type="CDD" id="cd03801">
    <property type="entry name" value="GT4_PimA-like"/>
    <property type="match status" value="1"/>
</dbReference>
<dbReference type="Pfam" id="PF13692">
    <property type="entry name" value="Glyco_trans_1_4"/>
    <property type="match status" value="1"/>
</dbReference>
<evidence type="ECO:0000313" key="6">
    <source>
        <dbReference type="Proteomes" id="UP000561726"/>
    </source>
</evidence>
<evidence type="ECO:0000313" key="3">
    <source>
        <dbReference type="EMBL" id="KGJ79532.1"/>
    </source>
</evidence>
<dbReference type="OrthoDB" id="2421289at2"/>
<keyword evidence="1" id="KW-0328">Glycosyltransferase</keyword>
<dbReference type="InterPro" id="IPR016024">
    <property type="entry name" value="ARM-type_fold"/>
</dbReference>